<comment type="catalytic activity">
    <reaction evidence="4">
        <text>an N-acyl-L-alpha-aminoacyl-tRNA + H2O = an N-acyl-L-amino acid + a tRNA + H(+)</text>
        <dbReference type="Rhea" id="RHEA:54448"/>
        <dbReference type="Rhea" id="RHEA-COMP:10123"/>
        <dbReference type="Rhea" id="RHEA-COMP:13883"/>
        <dbReference type="ChEBI" id="CHEBI:15377"/>
        <dbReference type="ChEBI" id="CHEBI:15378"/>
        <dbReference type="ChEBI" id="CHEBI:59874"/>
        <dbReference type="ChEBI" id="CHEBI:78442"/>
        <dbReference type="ChEBI" id="CHEBI:138191"/>
        <dbReference type="EC" id="3.1.1.29"/>
    </reaction>
</comment>
<dbReference type="Pfam" id="PF01981">
    <property type="entry name" value="PTH2"/>
    <property type="match status" value="1"/>
</dbReference>
<accession>A0AAN6GL05</accession>
<dbReference type="GO" id="GO:0004045">
    <property type="term" value="F:peptidyl-tRNA hydrolase activity"/>
    <property type="evidence" value="ECO:0007669"/>
    <property type="project" value="UniProtKB-EC"/>
</dbReference>
<feature type="transmembrane region" description="Helical" evidence="5">
    <location>
        <begin position="32"/>
        <end position="54"/>
    </location>
</feature>
<keyword evidence="5" id="KW-0472">Membrane</keyword>
<gene>
    <name evidence="6" type="ORF">OC846_005581</name>
</gene>
<evidence type="ECO:0000313" key="6">
    <source>
        <dbReference type="EMBL" id="KAK0545644.1"/>
    </source>
</evidence>
<name>A0AAN6GL05_9BASI</name>
<dbReference type="EMBL" id="JAPDMZ010000222">
    <property type="protein sequence ID" value="KAK0545644.1"/>
    <property type="molecule type" value="Genomic_DNA"/>
</dbReference>
<keyword evidence="5" id="KW-1133">Transmembrane helix</keyword>
<dbReference type="Gene3D" id="3.40.1490.10">
    <property type="entry name" value="Bit1"/>
    <property type="match status" value="1"/>
</dbReference>
<keyword evidence="2" id="KW-0378">Hydrolase</keyword>
<dbReference type="Proteomes" id="UP001176517">
    <property type="component" value="Unassembled WGS sequence"/>
</dbReference>
<proteinExistence type="inferred from homology"/>
<comment type="similarity">
    <text evidence="3">Belongs to the PTH2 family.</text>
</comment>
<keyword evidence="5" id="KW-0812">Transmembrane</keyword>
<dbReference type="EC" id="3.1.1.29" evidence="1"/>
<dbReference type="FunFam" id="3.40.1490.10:FF:000002">
    <property type="entry name" value="Peptidyl-tRNA hydrolase 2, mitochondrial"/>
    <property type="match status" value="1"/>
</dbReference>
<evidence type="ECO:0000256" key="2">
    <source>
        <dbReference type="ARBA" id="ARBA00022801"/>
    </source>
</evidence>
<dbReference type="InterPro" id="IPR002833">
    <property type="entry name" value="PTH2"/>
</dbReference>
<evidence type="ECO:0000256" key="5">
    <source>
        <dbReference type="SAM" id="Phobius"/>
    </source>
</evidence>
<evidence type="ECO:0000256" key="3">
    <source>
        <dbReference type="ARBA" id="ARBA00038050"/>
    </source>
</evidence>
<evidence type="ECO:0000313" key="7">
    <source>
        <dbReference type="Proteomes" id="UP001176517"/>
    </source>
</evidence>
<comment type="caution">
    <text evidence="6">The sequence shown here is derived from an EMBL/GenBank/DDBJ whole genome shotgun (WGS) entry which is preliminary data.</text>
</comment>
<evidence type="ECO:0000256" key="4">
    <source>
        <dbReference type="ARBA" id="ARBA00048707"/>
    </source>
</evidence>
<organism evidence="6 7">
    <name type="scientific">Tilletia horrida</name>
    <dbReference type="NCBI Taxonomy" id="155126"/>
    <lineage>
        <taxon>Eukaryota</taxon>
        <taxon>Fungi</taxon>
        <taxon>Dikarya</taxon>
        <taxon>Basidiomycota</taxon>
        <taxon>Ustilaginomycotina</taxon>
        <taxon>Exobasidiomycetes</taxon>
        <taxon>Tilletiales</taxon>
        <taxon>Tilletiaceae</taxon>
        <taxon>Tilletia</taxon>
    </lineage>
</organism>
<evidence type="ECO:0000256" key="1">
    <source>
        <dbReference type="ARBA" id="ARBA00013260"/>
    </source>
</evidence>
<dbReference type="InterPro" id="IPR023476">
    <property type="entry name" value="Pep_tRNA_hydro_II_dom_sf"/>
</dbReference>
<dbReference type="NCBIfam" id="TIGR00283">
    <property type="entry name" value="arch_pth2"/>
    <property type="match status" value="1"/>
</dbReference>
<sequence length="186" mass="20418">MLFHLERHSPGHNAVDELAAGLMDLSAVRDLFLSPAVATTTAAAISSFVIGYYAGVGRSLFAYNADSRRRLVADTDDDEEEDDDDALLDDNMGRSRVAAAFMEECKMVFVVRTDLKMDKGKIAAQCGHATLSAYKAALRHTPQHVQTWERLGQAKVALKCTTEQEMIEIEEKAKRAGIVAKPIFDA</sequence>
<keyword evidence="7" id="KW-1185">Reference proteome</keyword>
<dbReference type="PANTHER" id="PTHR12649:SF11">
    <property type="entry name" value="PEPTIDYL-TRNA HYDROLASE 2, MITOCHONDRIAL"/>
    <property type="match status" value="1"/>
</dbReference>
<protein>
    <recommendedName>
        <fullName evidence="1">peptidyl-tRNA hydrolase</fullName>
        <ecNumber evidence="1">3.1.1.29</ecNumber>
    </recommendedName>
</protein>
<dbReference type="AlphaFoldDB" id="A0AAN6GL05"/>
<dbReference type="GO" id="GO:0005829">
    <property type="term" value="C:cytosol"/>
    <property type="evidence" value="ECO:0007669"/>
    <property type="project" value="TreeGrafter"/>
</dbReference>
<reference evidence="6" key="1">
    <citation type="journal article" date="2023" name="PhytoFront">
        <title>Draft Genome Resources of Seven Strains of Tilletia horrida, Causal Agent of Kernel Smut of Rice.</title>
        <authorList>
            <person name="Khanal S."/>
            <person name="Antony Babu S."/>
            <person name="Zhou X.G."/>
        </authorList>
    </citation>
    <scope>NUCLEOTIDE SEQUENCE</scope>
    <source>
        <strain evidence="6">TX6</strain>
    </source>
</reference>
<dbReference type="SUPFAM" id="SSF102462">
    <property type="entry name" value="Peptidyl-tRNA hydrolase II"/>
    <property type="match status" value="1"/>
</dbReference>
<dbReference type="PANTHER" id="PTHR12649">
    <property type="entry name" value="PEPTIDYL-TRNA HYDROLASE 2"/>
    <property type="match status" value="1"/>
</dbReference>